<dbReference type="SUPFAM" id="SSF88659">
    <property type="entry name" value="Sigma3 and sigma4 domains of RNA polymerase sigma factors"/>
    <property type="match status" value="1"/>
</dbReference>
<reference evidence="7 8" key="1">
    <citation type="submission" date="2019-01" db="EMBL/GenBank/DDBJ databases">
        <title>Bacillus sp. M5HDSG1-1, whole genome shotgun sequence.</title>
        <authorList>
            <person name="Tuo L."/>
        </authorList>
    </citation>
    <scope>NUCLEOTIDE SEQUENCE [LARGE SCALE GENOMIC DNA]</scope>
    <source>
        <strain evidence="7 8">M5HDSG1-1</strain>
    </source>
</reference>
<dbReference type="InterPro" id="IPR013324">
    <property type="entry name" value="RNA_pol_sigma_r3/r4-like"/>
</dbReference>
<dbReference type="InterPro" id="IPR014284">
    <property type="entry name" value="RNA_pol_sigma-70_dom"/>
</dbReference>
<feature type="domain" description="RNA polymerase sigma factor 70 region 4 type 2" evidence="6">
    <location>
        <begin position="128"/>
        <end position="177"/>
    </location>
</feature>
<dbReference type="PANTHER" id="PTHR43133:SF60">
    <property type="entry name" value="RNA POLYMERASE SIGMA FACTOR SIGV"/>
    <property type="match status" value="1"/>
</dbReference>
<dbReference type="GO" id="GO:0006352">
    <property type="term" value="P:DNA-templated transcription initiation"/>
    <property type="evidence" value="ECO:0007669"/>
    <property type="project" value="InterPro"/>
</dbReference>
<dbReference type="InterPro" id="IPR013325">
    <property type="entry name" value="RNA_pol_sigma_r2"/>
</dbReference>
<dbReference type="Gene3D" id="1.10.10.10">
    <property type="entry name" value="Winged helix-like DNA-binding domain superfamily/Winged helix DNA-binding domain"/>
    <property type="match status" value="1"/>
</dbReference>
<accession>A0A3S3SI69</accession>
<keyword evidence="3" id="KW-0731">Sigma factor</keyword>
<dbReference type="GO" id="GO:0003677">
    <property type="term" value="F:DNA binding"/>
    <property type="evidence" value="ECO:0007669"/>
    <property type="project" value="InterPro"/>
</dbReference>
<dbReference type="Pfam" id="PF04542">
    <property type="entry name" value="Sigma70_r2"/>
    <property type="match status" value="1"/>
</dbReference>
<sequence length="189" mass="22905">MKLFRRGERIIADQELIELVKLGDDDAFRLLVEKYRQDIFRTIYSVLKDQKEAEDAAQEVFLKIYYSLPKYENQGFKTWITRIAVNHSIDVKRKQQRRKEDITEQIELDTGKKDNVVAEVLIRQQRKLLREKLNDIPDNYRDVIYGYYIAEKSYQQLAEEQNVQVKTIETKLYRARIWLKKHWKEEDFL</sequence>
<dbReference type="InterPro" id="IPR013249">
    <property type="entry name" value="RNA_pol_sigma70_r4_t2"/>
</dbReference>
<dbReference type="GeneID" id="87617912"/>
<keyword evidence="8" id="KW-1185">Reference proteome</keyword>
<evidence type="ECO:0000313" key="7">
    <source>
        <dbReference type="EMBL" id="RVT59156.1"/>
    </source>
</evidence>
<evidence type="ECO:0000256" key="1">
    <source>
        <dbReference type="ARBA" id="ARBA00010641"/>
    </source>
</evidence>
<comment type="similarity">
    <text evidence="1">Belongs to the sigma-70 factor family. ECF subfamily.</text>
</comment>
<dbReference type="SUPFAM" id="SSF88946">
    <property type="entry name" value="Sigma2 domain of RNA polymerase sigma factors"/>
    <property type="match status" value="1"/>
</dbReference>
<protein>
    <submittedName>
        <fullName evidence="7">Sigma-70 family RNA polymerase sigma factor</fullName>
    </submittedName>
</protein>
<gene>
    <name evidence="7" type="ORF">EM808_20465</name>
</gene>
<evidence type="ECO:0000256" key="4">
    <source>
        <dbReference type="ARBA" id="ARBA00023163"/>
    </source>
</evidence>
<dbReference type="InterPro" id="IPR007627">
    <property type="entry name" value="RNA_pol_sigma70_r2"/>
</dbReference>
<dbReference type="AlphaFoldDB" id="A0A3S3SI69"/>
<dbReference type="PANTHER" id="PTHR43133">
    <property type="entry name" value="RNA POLYMERASE ECF-TYPE SIGMA FACTO"/>
    <property type="match status" value="1"/>
</dbReference>
<dbReference type="InterPro" id="IPR036388">
    <property type="entry name" value="WH-like_DNA-bd_sf"/>
</dbReference>
<comment type="caution">
    <text evidence="7">The sequence shown here is derived from an EMBL/GenBank/DDBJ whole genome shotgun (WGS) entry which is preliminary data.</text>
</comment>
<evidence type="ECO:0000259" key="6">
    <source>
        <dbReference type="Pfam" id="PF08281"/>
    </source>
</evidence>
<dbReference type="Pfam" id="PF08281">
    <property type="entry name" value="Sigma70_r4_2"/>
    <property type="match status" value="1"/>
</dbReference>
<dbReference type="GO" id="GO:0016987">
    <property type="term" value="F:sigma factor activity"/>
    <property type="evidence" value="ECO:0007669"/>
    <property type="project" value="UniProtKB-KW"/>
</dbReference>
<dbReference type="EMBL" id="RZTZ01000010">
    <property type="protein sequence ID" value="RVT59156.1"/>
    <property type="molecule type" value="Genomic_DNA"/>
</dbReference>
<evidence type="ECO:0000256" key="3">
    <source>
        <dbReference type="ARBA" id="ARBA00023082"/>
    </source>
</evidence>
<evidence type="ECO:0000313" key="8">
    <source>
        <dbReference type="Proteomes" id="UP000288024"/>
    </source>
</evidence>
<organism evidence="7 8">
    <name type="scientific">Niallia taxi</name>
    <dbReference type="NCBI Taxonomy" id="2499688"/>
    <lineage>
        <taxon>Bacteria</taxon>
        <taxon>Bacillati</taxon>
        <taxon>Bacillota</taxon>
        <taxon>Bacilli</taxon>
        <taxon>Bacillales</taxon>
        <taxon>Bacillaceae</taxon>
        <taxon>Niallia</taxon>
    </lineage>
</organism>
<name>A0A3S3SI69_9BACI</name>
<dbReference type="Gene3D" id="1.10.1740.10">
    <property type="match status" value="1"/>
</dbReference>
<feature type="domain" description="RNA polymerase sigma-70 region 2" evidence="5">
    <location>
        <begin position="31"/>
        <end position="98"/>
    </location>
</feature>
<keyword evidence="4" id="KW-0804">Transcription</keyword>
<proteinExistence type="inferred from homology"/>
<evidence type="ECO:0000256" key="2">
    <source>
        <dbReference type="ARBA" id="ARBA00023015"/>
    </source>
</evidence>
<dbReference type="NCBIfam" id="TIGR02937">
    <property type="entry name" value="sigma70-ECF"/>
    <property type="match status" value="1"/>
</dbReference>
<dbReference type="Proteomes" id="UP000288024">
    <property type="component" value="Unassembled WGS sequence"/>
</dbReference>
<dbReference type="InterPro" id="IPR039425">
    <property type="entry name" value="RNA_pol_sigma-70-like"/>
</dbReference>
<dbReference type="RefSeq" id="WP_127740244.1">
    <property type="nucleotide sequence ID" value="NZ_CAJCKN010000003.1"/>
</dbReference>
<keyword evidence="2" id="KW-0805">Transcription regulation</keyword>
<evidence type="ECO:0000259" key="5">
    <source>
        <dbReference type="Pfam" id="PF04542"/>
    </source>
</evidence>